<comment type="caution">
    <text evidence="4">The sequence shown here is derived from an EMBL/GenBank/DDBJ whole genome shotgun (WGS) entry which is preliminary data.</text>
</comment>
<feature type="zinc finger region" description="C3H1-type" evidence="1">
    <location>
        <begin position="118"/>
        <end position="145"/>
    </location>
</feature>
<keyword evidence="1" id="KW-0863">Zinc-finger</keyword>
<keyword evidence="5" id="KW-1185">Reference proteome</keyword>
<evidence type="ECO:0000313" key="5">
    <source>
        <dbReference type="Proteomes" id="UP001213000"/>
    </source>
</evidence>
<reference evidence="4" key="1">
    <citation type="submission" date="2022-07" db="EMBL/GenBank/DDBJ databases">
        <title>Genome Sequence of Leucocoprinus birnbaumii.</title>
        <authorList>
            <person name="Buettner E."/>
        </authorList>
    </citation>
    <scope>NUCLEOTIDE SEQUENCE</scope>
    <source>
        <strain evidence="4">VT141</strain>
    </source>
</reference>
<evidence type="ECO:0000259" key="3">
    <source>
        <dbReference type="PROSITE" id="PS50103"/>
    </source>
</evidence>
<feature type="domain" description="C3H1-type" evidence="3">
    <location>
        <begin position="118"/>
        <end position="145"/>
    </location>
</feature>
<feature type="domain" description="C3H1-type" evidence="3">
    <location>
        <begin position="152"/>
        <end position="179"/>
    </location>
</feature>
<accession>A0AAD5VIC8</accession>
<organism evidence="4 5">
    <name type="scientific">Leucocoprinus birnbaumii</name>
    <dbReference type="NCBI Taxonomy" id="56174"/>
    <lineage>
        <taxon>Eukaryota</taxon>
        <taxon>Fungi</taxon>
        <taxon>Dikarya</taxon>
        <taxon>Basidiomycota</taxon>
        <taxon>Agaricomycotina</taxon>
        <taxon>Agaricomycetes</taxon>
        <taxon>Agaricomycetidae</taxon>
        <taxon>Agaricales</taxon>
        <taxon>Agaricineae</taxon>
        <taxon>Agaricaceae</taxon>
        <taxon>Leucocoprinus</taxon>
    </lineage>
</organism>
<dbReference type="InterPro" id="IPR011990">
    <property type="entry name" value="TPR-like_helical_dom_sf"/>
</dbReference>
<dbReference type="SMART" id="SM00356">
    <property type="entry name" value="ZnF_C3H1"/>
    <property type="match status" value="2"/>
</dbReference>
<feature type="compositionally biased region" description="Basic residues" evidence="2">
    <location>
        <begin position="516"/>
        <end position="526"/>
    </location>
</feature>
<dbReference type="SUPFAM" id="SSF48452">
    <property type="entry name" value="TPR-like"/>
    <property type="match status" value="1"/>
</dbReference>
<dbReference type="PROSITE" id="PS50103">
    <property type="entry name" value="ZF_C3H1"/>
    <property type="match status" value="2"/>
</dbReference>
<dbReference type="Gene3D" id="3.30.1370.210">
    <property type="match status" value="1"/>
</dbReference>
<dbReference type="EMBL" id="JANIEX010001058">
    <property type="protein sequence ID" value="KAJ3561085.1"/>
    <property type="molecule type" value="Genomic_DNA"/>
</dbReference>
<keyword evidence="1" id="KW-0479">Metal-binding</keyword>
<proteinExistence type="predicted"/>
<feature type="zinc finger region" description="C3H1-type" evidence="1">
    <location>
        <begin position="152"/>
        <end position="179"/>
    </location>
</feature>
<evidence type="ECO:0000256" key="1">
    <source>
        <dbReference type="PROSITE-ProRule" id="PRU00723"/>
    </source>
</evidence>
<dbReference type="AlphaFoldDB" id="A0AAD5VIC8"/>
<dbReference type="InterPro" id="IPR000571">
    <property type="entry name" value="Znf_CCCH"/>
</dbReference>
<dbReference type="Proteomes" id="UP001213000">
    <property type="component" value="Unassembled WGS sequence"/>
</dbReference>
<keyword evidence="1" id="KW-0862">Zinc</keyword>
<dbReference type="GO" id="GO:0008270">
    <property type="term" value="F:zinc ion binding"/>
    <property type="evidence" value="ECO:0007669"/>
    <property type="project" value="UniProtKB-KW"/>
</dbReference>
<feature type="compositionally biased region" description="Pro residues" evidence="2">
    <location>
        <begin position="494"/>
        <end position="504"/>
    </location>
</feature>
<name>A0AAD5VIC8_9AGAR</name>
<feature type="region of interest" description="Disordered" evidence="2">
    <location>
        <begin position="486"/>
        <end position="547"/>
    </location>
</feature>
<dbReference type="Gene3D" id="1.25.40.10">
    <property type="entry name" value="Tetratricopeptide repeat domain"/>
    <property type="match status" value="1"/>
</dbReference>
<evidence type="ECO:0000256" key="2">
    <source>
        <dbReference type="SAM" id="MobiDB-lite"/>
    </source>
</evidence>
<gene>
    <name evidence="4" type="ORF">NP233_g10412</name>
</gene>
<evidence type="ECO:0000313" key="4">
    <source>
        <dbReference type="EMBL" id="KAJ3561085.1"/>
    </source>
</evidence>
<protein>
    <recommendedName>
        <fullName evidence="3">C3H1-type domain-containing protein</fullName>
    </recommendedName>
</protein>
<sequence length="981" mass="108044">MSNLAAAYLKLEQYELAEWATDCALLHLPSMAKARFRRALARKGQGMNKAAEIDLLVLAKNHPDLTEAQEELIKVRWQKKKNGDGQRAEPNYDEEFPPFDGEEWDPPIDSDSEEARHTTNGKACKFHNHGGCSKRARCGYSHAPDNKSVRDELGQNVCIDYLLGSCKLEQSCSYAHSVTYLLEGWWSSLKEVNAAKVLHSAINNPDYSDPLTMKKLENTSQFGRLKKARDYRSELDAYSALSADVLKSRLKDRSNDKATSLTQNDRFVLTICLEDEETFSDINAHLLKALKSQIKVVCARNVAQAVTYLGAPELTAVIVGDAGIVDRKNSDVTSKLVDYVKRGGSVVFGGLFPTFVSSSAFRQFFSGNFGLNWEYGSYFRTTFFKNTGNDIVKDNPSLDKSYSMKALHVKGINASSALYKANETSRTQSAVFRPTPVTDFSESPAVSARVGKGIVSFLGDVNAEDSSTKTILAMLDLLDKPLPAPSAPKVQAPTPVPIPTPAETPMPELFTPMKSSGKKKGGKKKQSTPSIASPPPSSPSPSIQSSVASRNAGISALPREKCFIMQLTLEYGDVVDGVCKSYIDALRVKMDVRKITSETRAKELLRSQYISGIFVTDPGLTDSARANLLKAIVEYISGGGTVVFGGAFASFVQYPDITPLFSNFGLDWRAGAYTRDSLECNMDENELVETNTFLPNKISIKGLFLANVDTEEIVYTPTGAGVSSRTESPIVFSRFRNGHVGYIGDVNADKCTTPSLLAMFDLLKPHHVAPKPRPHKFVIVLTHFDTIEEYQQTPLFQKLKERNVEIITDERLSDPRISDLFTSRDLLGILILDDMFSIPEREWLGHQVAVYAWSGGTVVFGGDFGVMTTPDEFERYLTNNFCLPWKISSATELSVRLNGDNALIRGLPSSAQQEHVYAEGVFIHDVSPEDMVYKSQPGLGPERATHVPVAYAGVGKGHVAFFGNEEITELDTALTLAMMKL</sequence>